<dbReference type="AlphaFoldDB" id="A0A1I4AKA4"/>
<sequence length="407" mass="43160">MLETAEASALLDEWMRRAWSRRESVSFAVPAPDAGIEPGAIIQIPAAGNADFLVTEVEDGLIRKVSARQVTRSALRPSSGALPVAPNQRLTVAGRPLAILLDLPMAPGAREPHRQLRIAAWNRAWRSQIAFASPEQTGFVQRASIPQAATVGQLLEPLGPGFSGRVDTNTIARVKLFDGELTDVSRLQLLNGGNVAAVRSNTGVWELIQYENAAEFAPDAWQISGLLRGQLGTTDAMAAGAAAGAHFVLIDEAVLSAGLLPAECRLPMNWRVGPAGYDFSDANFVQQSVTGGLRSSLPLAPVHLRGRKTAAGDFAIDWKRCGRIDADSWQGLDIPLGEESETYRIEISAPGGPTVRTAISPTQGWTCGAAQMAADFSPIPSAIDVTVSQLSATAGWGLACTRRLSLG</sequence>
<evidence type="ECO:0000259" key="2">
    <source>
        <dbReference type="Pfam" id="PF23666"/>
    </source>
</evidence>
<organism evidence="3 4">
    <name type="scientific">Neomesorhizobium albiziae</name>
    <dbReference type="NCBI Taxonomy" id="335020"/>
    <lineage>
        <taxon>Bacteria</taxon>
        <taxon>Pseudomonadati</taxon>
        <taxon>Pseudomonadota</taxon>
        <taxon>Alphaproteobacteria</taxon>
        <taxon>Hyphomicrobiales</taxon>
        <taxon>Phyllobacteriaceae</taxon>
        <taxon>Neomesorhizobium</taxon>
    </lineage>
</organism>
<dbReference type="Pfam" id="PF13550">
    <property type="entry name" value="Phage-tail_3"/>
    <property type="match status" value="1"/>
</dbReference>
<keyword evidence="4" id="KW-1185">Reference proteome</keyword>
<proteinExistence type="predicted"/>
<evidence type="ECO:0000313" key="3">
    <source>
        <dbReference type="EMBL" id="SFK56942.1"/>
    </source>
</evidence>
<dbReference type="InterPro" id="IPR032876">
    <property type="entry name" value="J_dom"/>
</dbReference>
<accession>A0A1I4AKA4</accession>
<evidence type="ECO:0000259" key="1">
    <source>
        <dbReference type="Pfam" id="PF13550"/>
    </source>
</evidence>
<name>A0A1I4AKA4_9HYPH</name>
<protein>
    <submittedName>
        <fullName evidence="3">Phage tail protein</fullName>
    </submittedName>
</protein>
<dbReference type="InterPro" id="IPR056490">
    <property type="entry name" value="Rcc01698_C"/>
</dbReference>
<gene>
    <name evidence="3" type="ORF">SAMN04488498_108131</name>
</gene>
<reference evidence="3 4" key="1">
    <citation type="submission" date="2016-10" db="EMBL/GenBank/DDBJ databases">
        <authorList>
            <person name="Varghese N."/>
            <person name="Submissions S."/>
        </authorList>
    </citation>
    <scope>NUCLEOTIDE SEQUENCE [LARGE SCALE GENOMIC DNA]</scope>
    <source>
        <strain evidence="3 4">DSM 21822</strain>
    </source>
</reference>
<feature type="domain" description="Rcc01698-like C-terminal" evidence="2">
    <location>
        <begin position="149"/>
        <end position="248"/>
    </location>
</feature>
<evidence type="ECO:0000313" key="4">
    <source>
        <dbReference type="Proteomes" id="UP000323300"/>
    </source>
</evidence>
<feature type="domain" description="Tip attachment protein J" evidence="1">
    <location>
        <begin position="2"/>
        <end position="59"/>
    </location>
</feature>
<dbReference type="EMBL" id="FOSL01000008">
    <property type="protein sequence ID" value="SFK56942.1"/>
    <property type="molecule type" value="Genomic_DNA"/>
</dbReference>
<dbReference type="Proteomes" id="UP000323300">
    <property type="component" value="Unassembled WGS sequence"/>
</dbReference>
<dbReference type="Pfam" id="PF23666">
    <property type="entry name" value="Rcc01698_C"/>
    <property type="match status" value="1"/>
</dbReference>